<dbReference type="PROSITE" id="PS00552">
    <property type="entry name" value="HTH_MERR_1"/>
    <property type="match status" value="1"/>
</dbReference>
<dbReference type="InterPro" id="IPR047057">
    <property type="entry name" value="MerR_fam"/>
</dbReference>
<dbReference type="PANTHER" id="PTHR30204:SF90">
    <property type="entry name" value="HTH-TYPE TRANSCRIPTIONAL ACTIVATOR MTA"/>
    <property type="match status" value="1"/>
</dbReference>
<evidence type="ECO:0000259" key="2">
    <source>
        <dbReference type="PROSITE" id="PS50937"/>
    </source>
</evidence>
<protein>
    <recommendedName>
        <fullName evidence="2">HTH merR-type domain-containing protein</fullName>
    </recommendedName>
</protein>
<dbReference type="Pfam" id="PF07739">
    <property type="entry name" value="TipAS"/>
    <property type="match status" value="1"/>
</dbReference>
<dbReference type="CDD" id="cd01106">
    <property type="entry name" value="HTH_TipAL-Mta"/>
    <property type="match status" value="1"/>
</dbReference>
<proteinExistence type="predicted"/>
<dbReference type="Gene3D" id="1.10.1660.10">
    <property type="match status" value="1"/>
</dbReference>
<dbReference type="InterPro" id="IPR009061">
    <property type="entry name" value="DNA-bd_dom_put_sf"/>
</dbReference>
<accession>A0A6J4UM50</accession>
<gene>
    <name evidence="3" type="ORF">AVDCRST_MAG59-2061</name>
</gene>
<dbReference type="GO" id="GO:0003677">
    <property type="term" value="F:DNA binding"/>
    <property type="evidence" value="ECO:0007669"/>
    <property type="project" value="UniProtKB-KW"/>
</dbReference>
<sequence>MATVAKRNGPYRVGEVATLTRVSVRTLHHYDRIGLLRPTARSDAGYRLYAGADLLRLQQILTLRYLGFPLARIGELLDRPDFDLVAALRIQRRILADRVGELGRIDAAIGDLLARREATGDWDWTLAARASEEVGRGLERKKDEMDKLYTPAQMERFAALGTEIPKEEIAAIEQGWTALLAEVRAAREGGLAPASAEARTLADRWDELTERTASHYRNDPELWQAIGANHDRGAFEGHDRAPQAGDFAFIEEVKRAR</sequence>
<dbReference type="InterPro" id="IPR000551">
    <property type="entry name" value="MerR-type_HTH_dom"/>
</dbReference>
<dbReference type="PROSITE" id="PS50937">
    <property type="entry name" value="HTH_MERR_2"/>
    <property type="match status" value="1"/>
</dbReference>
<reference evidence="3" key="1">
    <citation type="submission" date="2020-02" db="EMBL/GenBank/DDBJ databases">
        <authorList>
            <person name="Meier V. D."/>
        </authorList>
    </citation>
    <scope>NUCLEOTIDE SEQUENCE</scope>
    <source>
        <strain evidence="3">AVDCRST_MAG59</strain>
    </source>
</reference>
<name>A0A6J4UM50_9BACT</name>
<evidence type="ECO:0000313" key="3">
    <source>
        <dbReference type="EMBL" id="CAA9554739.1"/>
    </source>
</evidence>
<dbReference type="SUPFAM" id="SSF46955">
    <property type="entry name" value="Putative DNA-binding domain"/>
    <property type="match status" value="1"/>
</dbReference>
<feature type="domain" description="HTH merR-type" evidence="2">
    <location>
        <begin position="10"/>
        <end position="79"/>
    </location>
</feature>
<dbReference type="PANTHER" id="PTHR30204">
    <property type="entry name" value="REDOX-CYCLING DRUG-SENSING TRANSCRIPTIONAL ACTIVATOR SOXR"/>
    <property type="match status" value="1"/>
</dbReference>
<evidence type="ECO:0000256" key="1">
    <source>
        <dbReference type="ARBA" id="ARBA00023125"/>
    </source>
</evidence>
<dbReference type="GO" id="GO:0003700">
    <property type="term" value="F:DNA-binding transcription factor activity"/>
    <property type="evidence" value="ECO:0007669"/>
    <property type="project" value="InterPro"/>
</dbReference>
<dbReference type="InterPro" id="IPR012925">
    <property type="entry name" value="TipAS_dom"/>
</dbReference>
<organism evidence="3">
    <name type="scientific">uncultured Thermomicrobiales bacterium</name>
    <dbReference type="NCBI Taxonomy" id="1645740"/>
    <lineage>
        <taxon>Bacteria</taxon>
        <taxon>Pseudomonadati</taxon>
        <taxon>Thermomicrobiota</taxon>
        <taxon>Thermomicrobia</taxon>
        <taxon>Thermomicrobiales</taxon>
        <taxon>environmental samples</taxon>
    </lineage>
</organism>
<dbReference type="AlphaFoldDB" id="A0A6J4UM50"/>
<dbReference type="EMBL" id="CADCWF010000130">
    <property type="protein sequence ID" value="CAA9554739.1"/>
    <property type="molecule type" value="Genomic_DNA"/>
</dbReference>
<dbReference type="SMART" id="SM00422">
    <property type="entry name" value="HTH_MERR"/>
    <property type="match status" value="1"/>
</dbReference>
<dbReference type="Pfam" id="PF13411">
    <property type="entry name" value="MerR_1"/>
    <property type="match status" value="1"/>
</dbReference>
<keyword evidence="1" id="KW-0238">DNA-binding</keyword>
<dbReference type="PRINTS" id="PR00040">
    <property type="entry name" value="HTHMERR"/>
</dbReference>